<comment type="caution">
    <text evidence="3">The sequence shown here is derived from an EMBL/GenBank/DDBJ whole genome shotgun (WGS) entry which is preliminary data.</text>
</comment>
<gene>
    <name evidence="3" type="ORF">ADUPG1_007640</name>
</gene>
<organism evidence="3 4">
    <name type="scientific">Aduncisulcus paluster</name>
    <dbReference type="NCBI Taxonomy" id="2918883"/>
    <lineage>
        <taxon>Eukaryota</taxon>
        <taxon>Metamonada</taxon>
        <taxon>Carpediemonas-like organisms</taxon>
        <taxon>Aduncisulcus</taxon>
    </lineage>
</organism>
<dbReference type="SUPFAM" id="SSF54506">
    <property type="entry name" value="Diaminopimelate epimerase-like"/>
    <property type="match status" value="1"/>
</dbReference>
<dbReference type="PANTHER" id="PTHR31689">
    <property type="entry name" value="DIAMINOPIMELATE EPIMERASE, CHLOROPLASTIC"/>
    <property type="match status" value="1"/>
</dbReference>
<accession>A0ABQ5KP04</accession>
<dbReference type="InterPro" id="IPR001653">
    <property type="entry name" value="DAP_epimerase_DapF"/>
</dbReference>
<evidence type="ECO:0000313" key="3">
    <source>
        <dbReference type="EMBL" id="GKT34250.1"/>
    </source>
</evidence>
<protein>
    <submittedName>
        <fullName evidence="3">Diaminopimelate epimerase, DapF like protein</fullName>
    </submittedName>
</protein>
<sequence>MPKPTKLNETFSELGFSWYMVDTGVPHLVTIIDDLEQFNLDICSQMRYKYNANVNFAKVENGTLQVRTYERGVENETQACGTGMTACFLRAFELGLVESSTEVYPTSQEQLILSKDEKGLYFKGKVTKEYTK</sequence>
<evidence type="ECO:0000256" key="1">
    <source>
        <dbReference type="ARBA" id="ARBA00010219"/>
    </source>
</evidence>
<evidence type="ECO:0000313" key="4">
    <source>
        <dbReference type="Proteomes" id="UP001057375"/>
    </source>
</evidence>
<reference evidence="3" key="1">
    <citation type="submission" date="2022-03" db="EMBL/GenBank/DDBJ databases">
        <title>Draft genome sequence of Aduncisulcus paluster, a free-living microaerophilic Fornicata.</title>
        <authorList>
            <person name="Yuyama I."/>
            <person name="Kume K."/>
            <person name="Tamura T."/>
            <person name="Inagaki Y."/>
            <person name="Hashimoto T."/>
        </authorList>
    </citation>
    <scope>NUCLEOTIDE SEQUENCE</scope>
    <source>
        <strain evidence="3">NY0171</strain>
    </source>
</reference>
<dbReference type="EMBL" id="BQXS01010765">
    <property type="protein sequence ID" value="GKT34250.1"/>
    <property type="molecule type" value="Genomic_DNA"/>
</dbReference>
<dbReference type="Gene3D" id="3.10.310.10">
    <property type="entry name" value="Diaminopimelate Epimerase, Chain A, domain 1"/>
    <property type="match status" value="1"/>
</dbReference>
<dbReference type="PANTHER" id="PTHR31689:SF0">
    <property type="entry name" value="DIAMINOPIMELATE EPIMERASE"/>
    <property type="match status" value="1"/>
</dbReference>
<comment type="similarity">
    <text evidence="1">Belongs to the diaminopimelate epimerase family.</text>
</comment>
<dbReference type="Pfam" id="PF01678">
    <property type="entry name" value="DAP_epimerase"/>
    <property type="match status" value="1"/>
</dbReference>
<dbReference type="Proteomes" id="UP001057375">
    <property type="component" value="Unassembled WGS sequence"/>
</dbReference>
<keyword evidence="4" id="KW-1185">Reference proteome</keyword>
<feature type="non-terminal residue" evidence="3">
    <location>
        <position position="132"/>
    </location>
</feature>
<evidence type="ECO:0000256" key="2">
    <source>
        <dbReference type="ARBA" id="ARBA00023235"/>
    </source>
</evidence>
<keyword evidence="2" id="KW-0413">Isomerase</keyword>
<proteinExistence type="inferred from homology"/>
<name>A0ABQ5KP04_9EUKA</name>